<feature type="domain" description="ABC transmembrane type-1" evidence="10">
    <location>
        <begin position="68"/>
        <end position="259"/>
    </location>
</feature>
<keyword evidence="12" id="KW-1185">Reference proteome</keyword>
<comment type="caution">
    <text evidence="11">The sequence shown here is derived from an EMBL/GenBank/DDBJ whole genome shotgun (WGS) entry which is preliminary data.</text>
</comment>
<evidence type="ECO:0000256" key="6">
    <source>
        <dbReference type="ARBA" id="ARBA00022692"/>
    </source>
</evidence>
<keyword evidence="5" id="KW-0762">Sugar transport</keyword>
<dbReference type="InterPro" id="IPR050901">
    <property type="entry name" value="BP-dep_ABC_trans_perm"/>
</dbReference>
<feature type="transmembrane region" description="Helical" evidence="9">
    <location>
        <begin position="105"/>
        <end position="125"/>
    </location>
</feature>
<dbReference type="PROSITE" id="PS50928">
    <property type="entry name" value="ABC_TM1"/>
    <property type="match status" value="1"/>
</dbReference>
<evidence type="ECO:0000256" key="2">
    <source>
        <dbReference type="ARBA" id="ARBA00009047"/>
    </source>
</evidence>
<keyword evidence="3 9" id="KW-0813">Transport</keyword>
<feature type="transmembrane region" description="Helical" evidence="9">
    <location>
        <begin position="72"/>
        <end position="93"/>
    </location>
</feature>
<evidence type="ECO:0000256" key="7">
    <source>
        <dbReference type="ARBA" id="ARBA00022989"/>
    </source>
</evidence>
<accession>A0ABR7M1L4</accession>
<dbReference type="SUPFAM" id="SSF161098">
    <property type="entry name" value="MetI-like"/>
    <property type="match status" value="1"/>
</dbReference>
<keyword evidence="7 9" id="KW-1133">Transmembrane helix</keyword>
<keyword evidence="8 9" id="KW-0472">Membrane</keyword>
<feature type="transmembrane region" description="Helical" evidence="9">
    <location>
        <begin position="137"/>
        <end position="160"/>
    </location>
</feature>
<keyword evidence="4" id="KW-1003">Cell membrane</keyword>
<dbReference type="InterPro" id="IPR000515">
    <property type="entry name" value="MetI-like"/>
</dbReference>
<name>A0ABR7M1L4_9ACTN</name>
<evidence type="ECO:0000256" key="4">
    <source>
        <dbReference type="ARBA" id="ARBA00022475"/>
    </source>
</evidence>
<protein>
    <submittedName>
        <fullName evidence="11">Carbohydrate ABC transporter permease</fullName>
    </submittedName>
</protein>
<evidence type="ECO:0000259" key="10">
    <source>
        <dbReference type="PROSITE" id="PS50928"/>
    </source>
</evidence>
<comment type="similarity">
    <text evidence="2">Belongs to the binding-protein-dependent transport system permease family. MalFG subfamily.</text>
</comment>
<organism evidence="11 12">
    <name type="scientific">Actinomadura alba</name>
    <dbReference type="NCBI Taxonomy" id="406431"/>
    <lineage>
        <taxon>Bacteria</taxon>
        <taxon>Bacillati</taxon>
        <taxon>Actinomycetota</taxon>
        <taxon>Actinomycetes</taxon>
        <taxon>Streptosporangiales</taxon>
        <taxon>Thermomonosporaceae</taxon>
        <taxon>Actinomadura</taxon>
    </lineage>
</organism>
<keyword evidence="6 9" id="KW-0812">Transmembrane</keyword>
<evidence type="ECO:0000256" key="9">
    <source>
        <dbReference type="RuleBase" id="RU363032"/>
    </source>
</evidence>
<dbReference type="Pfam" id="PF00528">
    <property type="entry name" value="BPD_transp_1"/>
    <property type="match status" value="1"/>
</dbReference>
<reference evidence="11 12" key="1">
    <citation type="submission" date="2020-06" db="EMBL/GenBank/DDBJ databases">
        <title>Actinomadura xiongansis sp. nov., isolated from soil of Baiyangdian.</title>
        <authorList>
            <person name="Zhang X."/>
        </authorList>
    </citation>
    <scope>NUCLEOTIDE SEQUENCE [LARGE SCALE GENOMIC DNA]</scope>
    <source>
        <strain evidence="11 12">HBUM206468</strain>
    </source>
</reference>
<evidence type="ECO:0000256" key="1">
    <source>
        <dbReference type="ARBA" id="ARBA00004651"/>
    </source>
</evidence>
<evidence type="ECO:0000313" key="11">
    <source>
        <dbReference type="EMBL" id="MBC6471004.1"/>
    </source>
</evidence>
<dbReference type="InterPro" id="IPR035906">
    <property type="entry name" value="MetI-like_sf"/>
</dbReference>
<dbReference type="CDD" id="cd06261">
    <property type="entry name" value="TM_PBP2"/>
    <property type="match status" value="1"/>
</dbReference>
<evidence type="ECO:0000313" key="12">
    <source>
        <dbReference type="Proteomes" id="UP000805614"/>
    </source>
</evidence>
<feature type="transmembrane region" description="Helical" evidence="9">
    <location>
        <begin position="238"/>
        <end position="259"/>
    </location>
</feature>
<dbReference type="Gene3D" id="1.10.3720.10">
    <property type="entry name" value="MetI-like"/>
    <property type="match status" value="1"/>
</dbReference>
<dbReference type="PANTHER" id="PTHR32243:SF50">
    <property type="entry name" value="MALTOSE_MALTODEXTRIN TRANSPORT SYSTEM PERMEASE PROTEIN MALG"/>
    <property type="match status" value="1"/>
</dbReference>
<comment type="subcellular location">
    <subcellularLocation>
        <location evidence="1 9">Cell membrane</location>
        <topology evidence="1 9">Multi-pass membrane protein</topology>
    </subcellularLocation>
</comment>
<sequence length="274" mass="29396">MYAMAVLMAVIILAPFAWLVISSISSPADLVSSHVHWLPERPTLERYRQIFTSASGGDNVAGDFRVAMLNSLIVAGSTTVISLVLGCLGGYAFARLRFPFRRTTLMSFLAIYMLPPIALVIPLYLALSGLGLLDTKLGLIVTYCSLVTPFCLWTMSNYFLSLPPELEEAARVDGCSRFGALVRVVLPLARPAILATAMFGFLLAWDEFLYSLIFTSTTNSKTIPVAIAEFTGKFSSDFGLVAAGGVLAALPPVLLALVFQRFIVGGLTAGAVKG</sequence>
<gene>
    <name evidence="11" type="ORF">HKK74_36765</name>
</gene>
<evidence type="ECO:0000256" key="3">
    <source>
        <dbReference type="ARBA" id="ARBA00022448"/>
    </source>
</evidence>
<dbReference type="Proteomes" id="UP000805614">
    <property type="component" value="Unassembled WGS sequence"/>
</dbReference>
<proteinExistence type="inferred from homology"/>
<evidence type="ECO:0000256" key="5">
    <source>
        <dbReference type="ARBA" id="ARBA00022597"/>
    </source>
</evidence>
<evidence type="ECO:0000256" key="8">
    <source>
        <dbReference type="ARBA" id="ARBA00023136"/>
    </source>
</evidence>
<dbReference type="PANTHER" id="PTHR32243">
    <property type="entry name" value="MALTOSE TRANSPORT SYSTEM PERMEASE-RELATED"/>
    <property type="match status" value="1"/>
</dbReference>
<feature type="transmembrane region" description="Helical" evidence="9">
    <location>
        <begin position="181"/>
        <end position="205"/>
    </location>
</feature>
<dbReference type="EMBL" id="JABVEC010000054">
    <property type="protein sequence ID" value="MBC6471004.1"/>
    <property type="molecule type" value="Genomic_DNA"/>
</dbReference>